<organism evidence="2 3">
    <name type="scientific">Amycolatopsis rhizosphaerae</name>
    <dbReference type="NCBI Taxonomy" id="2053003"/>
    <lineage>
        <taxon>Bacteria</taxon>
        <taxon>Bacillati</taxon>
        <taxon>Actinomycetota</taxon>
        <taxon>Actinomycetes</taxon>
        <taxon>Pseudonocardiales</taxon>
        <taxon>Pseudonocardiaceae</taxon>
        <taxon>Amycolatopsis</taxon>
    </lineage>
</organism>
<keyword evidence="3" id="KW-1185">Reference proteome</keyword>
<sequence>MPQSRHPAPHGPKRRDDSTHPARTRRGGDRRPYPTAETTTRVSPAKPTPTRTRSRGSTAVTSQPIPATVWTAESPIDLTKTWPTPIISQIVGAFSNPGDRVVLLPWPTPPSTRGARRGLSVVSPAGVVEHVPAADPDHEVADALAALESLDRHGRVVRLATEDTRTEPVSRPFWADLLGDAGRAPVTGTTPSLPGCDGTMLDDLGTVAAEADLVVTSLRAESGSEGAGDLVTLAAARMLRVGGILAVLTHSHWPQGELIDPTGAIVAAAQNADLLYLQHIIALHVPVRGGRFATEQLNDTDDPATEEYIRATYRAAVRGLPAPHRRIHSDILAFAQPHEHEPPPTHATEQAQTTGVIR</sequence>
<dbReference type="Proteomes" id="UP000320011">
    <property type="component" value="Unassembled WGS sequence"/>
</dbReference>
<name>A0A558AG63_9PSEU</name>
<dbReference type="EMBL" id="VJWX01000561">
    <property type="protein sequence ID" value="TVT23216.1"/>
    <property type="molecule type" value="Genomic_DNA"/>
</dbReference>
<dbReference type="AlphaFoldDB" id="A0A558AG63"/>
<evidence type="ECO:0000256" key="1">
    <source>
        <dbReference type="SAM" id="MobiDB-lite"/>
    </source>
</evidence>
<feature type="region of interest" description="Disordered" evidence="1">
    <location>
        <begin position="337"/>
        <end position="358"/>
    </location>
</feature>
<dbReference type="OrthoDB" id="3669717at2"/>
<protein>
    <submittedName>
        <fullName evidence="2">Uncharacterized protein</fullName>
    </submittedName>
</protein>
<comment type="caution">
    <text evidence="2">The sequence shown here is derived from an EMBL/GenBank/DDBJ whole genome shotgun (WGS) entry which is preliminary data.</text>
</comment>
<evidence type="ECO:0000313" key="2">
    <source>
        <dbReference type="EMBL" id="TVT23216.1"/>
    </source>
</evidence>
<evidence type="ECO:0000313" key="3">
    <source>
        <dbReference type="Proteomes" id="UP000320011"/>
    </source>
</evidence>
<feature type="compositionally biased region" description="Basic and acidic residues" evidence="1">
    <location>
        <begin position="14"/>
        <end position="32"/>
    </location>
</feature>
<reference evidence="2 3" key="2">
    <citation type="submission" date="2019-08" db="EMBL/GenBank/DDBJ databases">
        <title>Amycolatopsis acidicola sp. nov., isolated from peat swamp forest soil.</title>
        <authorList>
            <person name="Srisuk N."/>
        </authorList>
    </citation>
    <scope>NUCLEOTIDE SEQUENCE [LARGE SCALE GENOMIC DNA]</scope>
    <source>
        <strain evidence="2 3">TBRC 6029</strain>
    </source>
</reference>
<proteinExistence type="predicted"/>
<accession>A0A558AG63</accession>
<feature type="compositionally biased region" description="Low complexity" evidence="1">
    <location>
        <begin position="48"/>
        <end position="58"/>
    </location>
</feature>
<reference evidence="2 3" key="1">
    <citation type="submission" date="2019-07" db="EMBL/GenBank/DDBJ databases">
        <authorList>
            <person name="Duangmal K."/>
            <person name="Teo W.F.A."/>
        </authorList>
    </citation>
    <scope>NUCLEOTIDE SEQUENCE [LARGE SCALE GENOMIC DNA]</scope>
    <source>
        <strain evidence="2 3">TBRC 6029</strain>
    </source>
</reference>
<gene>
    <name evidence="2" type="ORF">FNH05_33105</name>
</gene>
<feature type="region of interest" description="Disordered" evidence="1">
    <location>
        <begin position="1"/>
        <end position="62"/>
    </location>
</feature>